<accession>A0A9D5C1S9</accession>
<dbReference type="OrthoDB" id="590152at2759"/>
<dbReference type="Gene3D" id="3.90.550.10">
    <property type="entry name" value="Spore Coat Polysaccharide Biosynthesis Protein SpsA, Chain A"/>
    <property type="match status" value="1"/>
</dbReference>
<dbReference type="PANTHER" id="PTHR35105:SF2">
    <property type="entry name" value="PROTEIN CDI"/>
    <property type="match status" value="1"/>
</dbReference>
<name>A0A9D5C1S9_9LILI</name>
<reference evidence="1" key="2">
    <citation type="journal article" date="2022" name="Hortic Res">
        <title>The genome of Dioscorea zingiberensis sheds light on the biosynthesis, origin and evolution of the medicinally important diosgenin saponins.</title>
        <authorList>
            <person name="Li Y."/>
            <person name="Tan C."/>
            <person name="Li Z."/>
            <person name="Guo J."/>
            <person name="Li S."/>
            <person name="Chen X."/>
            <person name="Wang C."/>
            <person name="Dai X."/>
            <person name="Yang H."/>
            <person name="Song W."/>
            <person name="Hou L."/>
            <person name="Xu J."/>
            <person name="Tong Z."/>
            <person name="Xu A."/>
            <person name="Yuan X."/>
            <person name="Wang W."/>
            <person name="Yang Q."/>
            <person name="Chen L."/>
            <person name="Sun Z."/>
            <person name="Wang K."/>
            <person name="Pan B."/>
            <person name="Chen J."/>
            <person name="Bao Y."/>
            <person name="Liu F."/>
            <person name="Qi X."/>
            <person name="Gang D.R."/>
            <person name="Wen J."/>
            <person name="Li J."/>
        </authorList>
    </citation>
    <scope>NUCLEOTIDE SEQUENCE</scope>
    <source>
        <strain evidence="1">Dzin_1.0</strain>
    </source>
</reference>
<proteinExistence type="predicted"/>
<dbReference type="Proteomes" id="UP001085076">
    <property type="component" value="Miscellaneous, Linkage group lg09"/>
</dbReference>
<evidence type="ECO:0008006" key="3">
    <source>
        <dbReference type="Google" id="ProtNLM"/>
    </source>
</evidence>
<dbReference type="SUPFAM" id="SSF53448">
    <property type="entry name" value="Nucleotide-diphospho-sugar transferases"/>
    <property type="match status" value="1"/>
</dbReference>
<evidence type="ECO:0000313" key="1">
    <source>
        <dbReference type="EMBL" id="KAJ0964437.1"/>
    </source>
</evidence>
<organism evidence="1 2">
    <name type="scientific">Dioscorea zingiberensis</name>
    <dbReference type="NCBI Taxonomy" id="325984"/>
    <lineage>
        <taxon>Eukaryota</taxon>
        <taxon>Viridiplantae</taxon>
        <taxon>Streptophyta</taxon>
        <taxon>Embryophyta</taxon>
        <taxon>Tracheophyta</taxon>
        <taxon>Spermatophyta</taxon>
        <taxon>Magnoliopsida</taxon>
        <taxon>Liliopsida</taxon>
        <taxon>Dioscoreales</taxon>
        <taxon>Dioscoreaceae</taxon>
        <taxon>Dioscorea</taxon>
    </lineage>
</organism>
<sequence>MAPNTNSTDKQPLAAKAPNSLKVFVGYDSREDVAYQVCRHSLLKRSSIPLEVIPLKQSELREAGLYTRERGPTESTEFSFTRFLTPYLAGYEGWAMFVDCDFVYLGDLAEMLAMAPTDDDDKYAIMCVKHEYTPKEGTKMDGVVQTAYPRKNWSSMVLYNCAHPKNRILTPQLVSSESGAFLHRFMWLEEQEIGSVPFTWNFLVGHNKLEDQEDPTALPKAIHYTCGGPWFQAYKDCEFADIWLNELKELQTELAQDQQIEFIELKEMNKANKMLLEA</sequence>
<gene>
    <name evidence="1" type="ORF">J5N97_029559</name>
</gene>
<keyword evidence="2" id="KW-1185">Reference proteome</keyword>
<evidence type="ECO:0000313" key="2">
    <source>
        <dbReference type="Proteomes" id="UP001085076"/>
    </source>
</evidence>
<reference evidence="1" key="1">
    <citation type="submission" date="2021-03" db="EMBL/GenBank/DDBJ databases">
        <authorList>
            <person name="Li Z."/>
            <person name="Yang C."/>
        </authorList>
    </citation>
    <scope>NUCLEOTIDE SEQUENCE</scope>
    <source>
        <strain evidence="1">Dzin_1.0</strain>
        <tissue evidence="1">Leaf</tissue>
    </source>
</reference>
<protein>
    <recommendedName>
        <fullName evidence="3">Glycosyltransferase</fullName>
    </recommendedName>
</protein>
<dbReference type="AlphaFoldDB" id="A0A9D5C1S9"/>
<dbReference type="InterPro" id="IPR029044">
    <property type="entry name" value="Nucleotide-diphossugar_trans"/>
</dbReference>
<dbReference type="PANTHER" id="PTHR35105">
    <property type="entry name" value="EXPRESSED PROTEIN"/>
    <property type="match status" value="1"/>
</dbReference>
<dbReference type="EMBL" id="JAGGNH010000009">
    <property type="protein sequence ID" value="KAJ0964437.1"/>
    <property type="molecule type" value="Genomic_DNA"/>
</dbReference>
<comment type="caution">
    <text evidence="1">The sequence shown here is derived from an EMBL/GenBank/DDBJ whole genome shotgun (WGS) entry which is preliminary data.</text>
</comment>